<feature type="non-terminal residue" evidence="1">
    <location>
        <position position="1306"/>
    </location>
</feature>
<dbReference type="EMBL" id="CAJVPM010007653">
    <property type="protein sequence ID" value="CAG8547747.1"/>
    <property type="molecule type" value="Genomic_DNA"/>
</dbReference>
<sequence>MTLDAFRDKLMSNSKYEFRVEVNQRCLIDKMLARYSSEFTVFRELLQNSDDATASEVKIVFMGKIGKTCSRIFYKNNGFPFRQQDWDRLKKIAEGNPDEQKIGAFGVGFYSVFSICEEPFVSSGEFGMTFFWKGDQLLVRHGSDSSISSISNDSNWTTFLLDMTKPIKFPDLDKFGHFLTTALGFTPHLRKISIYFNEDCVFRISKEISQPRLIEIRSDLNKESPERMFKLESVNVHSVKFDTFKIDIPPGTVSLSNCRNKNSSVSIKIASGNLKVQIQDEFSVEMERLTKKKPPRETTIQIILPGYNDLGSHESVYDMELLPYPEQGKVFIGFKTHQTTGYSIHLAARVIPTVERESIDLAQKTLSEYNTEMLSSAGILCRLLYEDEMKQISQLYQNESNDKVVLEKRAAHALNYFTFKQSTPDVKVGNIIETNFYKCCSSSLSILSTHGVKEIKMVRLLSSEMASFVKNVPSVPKIMEDQCAEFFNRAKTILKIIEEASLNDVFDELTKRNLDHEEIISLMEWWIVRKFSTTDRDKLMQLAIVRVENKIVHLKNIRYFLNPGMINEGLDVPSDVLPYVISKCFNSRLNKFKQSFRNWTKLSLLTWTKYIIENHTLKDEPDFAMEFMSVLSRAFKNTKKDRFEVCNLLSQVECIPTQFGVKRPDKTYLPEVKLFMELPTVQIKGNDEFFIEMKVHKYVELDYVFARLVNKENLDHIKLLKYFANEDLKNADIERLKTAEIWIKECVGDNKSNTNVQRYKARDLYVPHKSNKELELPVIQWEKRWDKNSDIAKFIIRLGLQEYPSLQTILNLAATNRSLNLREKALSYFINNFREKYSKTYIPSSIQEKFLPCIGVGIYAKPSECYSNPDCAKMGFNVLRQDLEIHAKALGVIQNPYRSLLLNILQRNPPNNDDAKRIFGYLSSCTGDFTPSDLRKLQTINFIPVQDKATPYRYIHYKPKNYMFPCVDFGEDANKFLVNCGVKKEPSALDLAEYLVEYSEKFWSMLNDKEQYYTILGTIAYNIGSINNAIINKMKQKKILVGMKKNLKTMEDIYNLYYAREIFINDSEKYRNMFNPITCPFDNSIEAFYKKLGCKTLKGDVTVTSQHSGRERTTDYSDYVKHKIKERIPWYYSGMTSGDQKWVQRLEVKEVDQINMHYKLISKNEIKSVKASACMSDIKDPLILYIINTNNNDDANFLDIASALARHIHQRENRQESVDILFYLTSSLEKLQALDYPIKNIKITPNNILPIAPGIIPNNILLVAPGILPNNIPNNILPNNIPPVRLPTTKLVTGPPISLSDDELEN</sequence>
<accession>A0ACA9LUQ8</accession>
<proteinExistence type="predicted"/>
<reference evidence="1" key="1">
    <citation type="submission" date="2021-06" db="EMBL/GenBank/DDBJ databases">
        <authorList>
            <person name="Kallberg Y."/>
            <person name="Tangrot J."/>
            <person name="Rosling A."/>
        </authorList>
    </citation>
    <scope>NUCLEOTIDE SEQUENCE</scope>
    <source>
        <strain evidence="1">AU212A</strain>
    </source>
</reference>
<protein>
    <submittedName>
        <fullName evidence="1">9553_t:CDS:1</fullName>
    </submittedName>
</protein>
<gene>
    <name evidence="1" type="ORF">SCALOS_LOCUS5069</name>
</gene>
<evidence type="ECO:0000313" key="2">
    <source>
        <dbReference type="Proteomes" id="UP000789860"/>
    </source>
</evidence>
<comment type="caution">
    <text evidence="1">The sequence shown here is derived from an EMBL/GenBank/DDBJ whole genome shotgun (WGS) entry which is preliminary data.</text>
</comment>
<keyword evidence="2" id="KW-1185">Reference proteome</keyword>
<feature type="non-terminal residue" evidence="1">
    <location>
        <position position="1"/>
    </location>
</feature>
<dbReference type="Proteomes" id="UP000789860">
    <property type="component" value="Unassembled WGS sequence"/>
</dbReference>
<evidence type="ECO:0000313" key="1">
    <source>
        <dbReference type="EMBL" id="CAG8547747.1"/>
    </source>
</evidence>
<name>A0ACA9LUQ8_9GLOM</name>
<organism evidence="1 2">
    <name type="scientific">Scutellospora calospora</name>
    <dbReference type="NCBI Taxonomy" id="85575"/>
    <lineage>
        <taxon>Eukaryota</taxon>
        <taxon>Fungi</taxon>
        <taxon>Fungi incertae sedis</taxon>
        <taxon>Mucoromycota</taxon>
        <taxon>Glomeromycotina</taxon>
        <taxon>Glomeromycetes</taxon>
        <taxon>Diversisporales</taxon>
        <taxon>Gigasporaceae</taxon>
        <taxon>Scutellospora</taxon>
    </lineage>
</organism>